<accession>A0A382ZTC8</accession>
<dbReference type="InterPro" id="IPR036565">
    <property type="entry name" value="Mur-like_cat_sf"/>
</dbReference>
<feature type="domain" description="Mur ligase central" evidence="2">
    <location>
        <begin position="109"/>
        <end position="203"/>
    </location>
</feature>
<gene>
    <name evidence="3" type="ORF">METZ01_LOCUS451149</name>
</gene>
<proteinExistence type="predicted"/>
<dbReference type="InterPro" id="IPR000713">
    <property type="entry name" value="Mur_ligase_N"/>
</dbReference>
<dbReference type="Gene3D" id="3.40.1190.10">
    <property type="entry name" value="Mur-like, catalytic domain"/>
    <property type="match status" value="1"/>
</dbReference>
<dbReference type="GO" id="GO:0005524">
    <property type="term" value="F:ATP binding"/>
    <property type="evidence" value="ECO:0007669"/>
    <property type="project" value="InterPro"/>
</dbReference>
<evidence type="ECO:0000259" key="2">
    <source>
        <dbReference type="Pfam" id="PF08245"/>
    </source>
</evidence>
<feature type="non-terminal residue" evidence="3">
    <location>
        <position position="203"/>
    </location>
</feature>
<dbReference type="Pfam" id="PF08245">
    <property type="entry name" value="Mur_ligase_M"/>
    <property type="match status" value="1"/>
</dbReference>
<dbReference type="EMBL" id="UINC01186189">
    <property type="protein sequence ID" value="SVD98295.1"/>
    <property type="molecule type" value="Genomic_DNA"/>
</dbReference>
<dbReference type="InterPro" id="IPR035911">
    <property type="entry name" value="MurE/MurF_N"/>
</dbReference>
<dbReference type="InterPro" id="IPR013221">
    <property type="entry name" value="Mur_ligase_cen"/>
</dbReference>
<name>A0A382ZTC8_9ZZZZ</name>
<dbReference type="AlphaFoldDB" id="A0A382ZTC8"/>
<organism evidence="3">
    <name type="scientific">marine metagenome</name>
    <dbReference type="NCBI Taxonomy" id="408172"/>
    <lineage>
        <taxon>unclassified sequences</taxon>
        <taxon>metagenomes</taxon>
        <taxon>ecological metagenomes</taxon>
    </lineage>
</organism>
<dbReference type="PANTHER" id="PTHR23135:SF4">
    <property type="entry name" value="UDP-N-ACETYLMURAMOYL-L-ALANYL-D-GLUTAMATE--2,6-DIAMINOPIMELATE LIGASE MURE HOMOLOG, CHLOROPLASTIC"/>
    <property type="match status" value="1"/>
</dbReference>
<evidence type="ECO:0008006" key="4">
    <source>
        <dbReference type="Google" id="ProtNLM"/>
    </source>
</evidence>
<evidence type="ECO:0000313" key="3">
    <source>
        <dbReference type="EMBL" id="SVD98295.1"/>
    </source>
</evidence>
<evidence type="ECO:0000259" key="1">
    <source>
        <dbReference type="Pfam" id="PF01225"/>
    </source>
</evidence>
<dbReference type="PANTHER" id="PTHR23135">
    <property type="entry name" value="MUR LIGASE FAMILY MEMBER"/>
    <property type="match status" value="1"/>
</dbReference>
<protein>
    <recommendedName>
        <fullName evidence="4">Mur ligase N-terminal catalytic domain-containing protein</fullName>
    </recommendedName>
</protein>
<sequence>MNNSLFSLVEDLVQANKSYKKINISGIKTDSKQVTPGDLFIAVPGENFDGHDFIDQAIDNGASAVITNGREMNIDPIPQIKVANPRKAVSHVSSKLFGNPSKDLMVIGITGTNGKTTTAYLTAQTLINAGYKTAQIGTTGIIAEGFEQTKTLTTPDAINLQNLFSKFKALGFTHIVMEVSSHALDQYRVADIKFDIAVFTNLT</sequence>
<dbReference type="Gene3D" id="3.40.1390.10">
    <property type="entry name" value="MurE/MurF, N-terminal domain"/>
    <property type="match status" value="1"/>
</dbReference>
<dbReference type="SUPFAM" id="SSF53623">
    <property type="entry name" value="MurD-like peptide ligases, catalytic domain"/>
    <property type="match status" value="1"/>
</dbReference>
<feature type="domain" description="Mur ligase N-terminal catalytic" evidence="1">
    <location>
        <begin position="24"/>
        <end position="75"/>
    </location>
</feature>
<dbReference type="Pfam" id="PF01225">
    <property type="entry name" value="Mur_ligase"/>
    <property type="match status" value="1"/>
</dbReference>
<reference evidence="3" key="1">
    <citation type="submission" date="2018-05" db="EMBL/GenBank/DDBJ databases">
        <authorList>
            <person name="Lanie J.A."/>
            <person name="Ng W.-L."/>
            <person name="Kazmierczak K.M."/>
            <person name="Andrzejewski T.M."/>
            <person name="Davidsen T.M."/>
            <person name="Wayne K.J."/>
            <person name="Tettelin H."/>
            <person name="Glass J.I."/>
            <person name="Rusch D."/>
            <person name="Podicherti R."/>
            <person name="Tsui H.-C.T."/>
            <person name="Winkler M.E."/>
        </authorList>
    </citation>
    <scope>NUCLEOTIDE SEQUENCE</scope>
</reference>
<dbReference type="SUPFAM" id="SSF63418">
    <property type="entry name" value="MurE/MurF N-terminal domain"/>
    <property type="match status" value="1"/>
</dbReference>
<dbReference type="GO" id="GO:0016881">
    <property type="term" value="F:acid-amino acid ligase activity"/>
    <property type="evidence" value="ECO:0007669"/>
    <property type="project" value="InterPro"/>
</dbReference>